<evidence type="ECO:0000256" key="2">
    <source>
        <dbReference type="ARBA" id="ARBA00022801"/>
    </source>
</evidence>
<dbReference type="Pfam" id="PF02545">
    <property type="entry name" value="Maf"/>
    <property type="match status" value="1"/>
</dbReference>
<dbReference type="STRING" id="669874.A0A1E4TW67"/>
<name>A0A1E4TW67_PACTA</name>
<keyword evidence="4" id="KW-1185">Reference proteome</keyword>
<dbReference type="HAMAP" id="MF_00528">
    <property type="entry name" value="Maf"/>
    <property type="match status" value="1"/>
</dbReference>
<dbReference type="InterPro" id="IPR029001">
    <property type="entry name" value="ITPase-like_fam"/>
</dbReference>
<evidence type="ECO:0000313" key="3">
    <source>
        <dbReference type="EMBL" id="ODV96005.1"/>
    </source>
</evidence>
<dbReference type="GO" id="GO:0047429">
    <property type="term" value="F:nucleoside triphosphate diphosphatase activity"/>
    <property type="evidence" value="ECO:0007669"/>
    <property type="project" value="InterPro"/>
</dbReference>
<dbReference type="PIRSF" id="PIRSF006305">
    <property type="entry name" value="Maf"/>
    <property type="match status" value="1"/>
</dbReference>
<comment type="cofactor">
    <cofactor evidence="1">
        <name>a divalent metal cation</name>
        <dbReference type="ChEBI" id="CHEBI:60240"/>
    </cofactor>
</comment>
<protein>
    <recommendedName>
        <fullName evidence="5">Maf-like protein</fullName>
    </recommendedName>
</protein>
<dbReference type="CDD" id="cd00555">
    <property type="entry name" value="Maf"/>
    <property type="match status" value="1"/>
</dbReference>
<evidence type="ECO:0000313" key="4">
    <source>
        <dbReference type="Proteomes" id="UP000094236"/>
    </source>
</evidence>
<accession>A0A1E4TW67</accession>
<dbReference type="NCBIfam" id="TIGR00172">
    <property type="entry name" value="maf"/>
    <property type="match status" value="1"/>
</dbReference>
<organism evidence="3 4">
    <name type="scientific">Pachysolen tannophilus NRRL Y-2460</name>
    <dbReference type="NCBI Taxonomy" id="669874"/>
    <lineage>
        <taxon>Eukaryota</taxon>
        <taxon>Fungi</taxon>
        <taxon>Dikarya</taxon>
        <taxon>Ascomycota</taxon>
        <taxon>Saccharomycotina</taxon>
        <taxon>Pichiomycetes</taxon>
        <taxon>Pachysolenaceae</taxon>
        <taxon>Pachysolen</taxon>
    </lineage>
</organism>
<proteinExistence type="inferred from homology"/>
<dbReference type="EMBL" id="KV454013">
    <property type="protein sequence ID" value="ODV96005.1"/>
    <property type="molecule type" value="Genomic_DNA"/>
</dbReference>
<evidence type="ECO:0000256" key="1">
    <source>
        <dbReference type="ARBA" id="ARBA00001968"/>
    </source>
</evidence>
<dbReference type="SUPFAM" id="SSF52972">
    <property type="entry name" value="ITPase-like"/>
    <property type="match status" value="1"/>
</dbReference>
<dbReference type="AlphaFoldDB" id="A0A1E4TW67"/>
<keyword evidence="2" id="KW-0378">Hydrolase</keyword>
<dbReference type="InterPro" id="IPR003697">
    <property type="entry name" value="Maf-like"/>
</dbReference>
<dbReference type="PANTHER" id="PTHR43213">
    <property type="entry name" value="BIFUNCTIONAL DTTP/UTP PYROPHOSPHATASE/METHYLTRANSFERASE PROTEIN-RELATED"/>
    <property type="match status" value="1"/>
</dbReference>
<dbReference type="Gene3D" id="3.90.950.10">
    <property type="match status" value="1"/>
</dbReference>
<dbReference type="PANTHER" id="PTHR43213:SF5">
    <property type="entry name" value="BIFUNCTIONAL DTTP_UTP PYROPHOSPHATASE_METHYLTRANSFERASE PROTEIN-RELATED"/>
    <property type="match status" value="1"/>
</dbReference>
<evidence type="ECO:0008006" key="5">
    <source>
        <dbReference type="Google" id="ProtNLM"/>
    </source>
</evidence>
<reference evidence="4" key="1">
    <citation type="submission" date="2016-05" db="EMBL/GenBank/DDBJ databases">
        <title>Comparative genomics of biotechnologically important yeasts.</title>
        <authorList>
            <consortium name="DOE Joint Genome Institute"/>
            <person name="Riley R."/>
            <person name="Haridas S."/>
            <person name="Wolfe K.H."/>
            <person name="Lopes M.R."/>
            <person name="Hittinger C.T."/>
            <person name="Goker M."/>
            <person name="Salamov A."/>
            <person name="Wisecaver J."/>
            <person name="Long T.M."/>
            <person name="Aerts A.L."/>
            <person name="Barry K."/>
            <person name="Choi C."/>
            <person name="Clum A."/>
            <person name="Coughlan A.Y."/>
            <person name="Deshpande S."/>
            <person name="Douglass A.P."/>
            <person name="Hanson S.J."/>
            <person name="Klenk H.-P."/>
            <person name="Labutti K."/>
            <person name="Lapidus A."/>
            <person name="Lindquist E."/>
            <person name="Lipzen A."/>
            <person name="Meier-Kolthoff J.P."/>
            <person name="Ohm R.A."/>
            <person name="Otillar R.P."/>
            <person name="Pangilinan J."/>
            <person name="Peng Y."/>
            <person name="Rokas A."/>
            <person name="Rosa C.A."/>
            <person name="Scheuner C."/>
            <person name="Sibirny A.A."/>
            <person name="Slot J.C."/>
            <person name="Stielow J.B."/>
            <person name="Sun H."/>
            <person name="Kurtzman C.P."/>
            <person name="Blackwell M."/>
            <person name="Grigoriev I.V."/>
            <person name="Jeffries T.W."/>
        </authorList>
    </citation>
    <scope>NUCLEOTIDE SEQUENCE [LARGE SCALE GENOMIC DNA]</scope>
    <source>
        <strain evidence="4">NRRL Y-2460</strain>
    </source>
</reference>
<dbReference type="Proteomes" id="UP000094236">
    <property type="component" value="Unassembled WGS sequence"/>
</dbReference>
<sequence length="226" mass="25534">MATKSFNHPVYEALKDKRFILASTSPRRSQILTQLGFKFEVVASNFPEDLDKSKYSPSEYVLNTAIGKAIAVWNEMKAQNEKIDLILSADTVVVCNDKIFEKPKNIEENIKMLKYMRDCGCPQIVMSGVVLLIRIDNTYKLEKIVESSKVYMDYENISDDFINSYVNTEEGLTVAGGYRIQGLGALFMKGIEGDFYNVVGLPFRSTFKLIEKSINNTTTTTTTTIK</sequence>
<dbReference type="OrthoDB" id="10267058at2759"/>
<gene>
    <name evidence="3" type="ORF">PACTADRAFT_33197</name>
</gene>